<keyword evidence="4" id="KW-1185">Reference proteome</keyword>
<feature type="transmembrane region" description="Helical" evidence="2">
    <location>
        <begin position="54"/>
        <end position="75"/>
    </location>
</feature>
<evidence type="ECO:0000313" key="3">
    <source>
        <dbReference type="EMBL" id="GHP05091.1"/>
    </source>
</evidence>
<dbReference type="GO" id="GO:0009737">
    <property type="term" value="P:response to abscisic acid"/>
    <property type="evidence" value="ECO:0007669"/>
    <property type="project" value="InterPro"/>
</dbReference>
<keyword evidence="2" id="KW-1133">Transmembrane helix</keyword>
<sequence>MASMMPTAAGGRQSSSYHRAFVHAPILPIQRHSGGGGHTKPTSTTTIIRMRTRVASFLFVLFSMAFTITTLLGVLRLPPHHTSSSGGGDDSSTTTRSTGRWNHEVASTKKTTAATTSTTTRIDAATSQQHKPLLKMTTLSDDGFGNHSSSYALMSDDDERSMLHEMLPYASKEALEWRMIIGEQHARATHAPGTAPALEEVLSRLQQHHFVVGEGEETNKLSTSASTTPSAAQRSMESGDSNDTSLRVALANALYRRGVRREPVRVVFCLTLGGSRASVERDVLPWILYHTELGVWNFFILYDGKDADALRLLRSLHNVFVRALHKDVAEDIADEPKMRERYASWAERHWQWGHRPGNYALMVKQTFNQNEAILWAKVGHADWIMHIDPDEFVLPLYQGDGSGDDLSFARYLHKQPSHVSSLRIFNAEAQPEHAYVKNRLEEVTLFKMNKALMHFDAYAMRTKVRLGGNRAYMILYANGKSVARANATNLRSLGPHFWKGDGSPNAPWTDTLADDATILHYAYTRVEDVASKAGTSCPGDEYRDAALRGNRTKLKECFVIDFDLDAFRVASTGDSVAIRKFFEESMVLQEGARVRCRRSETDATMGWCEIRDVRSLIADAMRIGLLRREHAVQAISRSHARLVRAVEHLSKLQGASGMNVDALFDAALLD</sequence>
<feature type="compositionally biased region" description="Low complexity" evidence="1">
    <location>
        <begin position="90"/>
        <end position="100"/>
    </location>
</feature>
<evidence type="ECO:0000313" key="4">
    <source>
        <dbReference type="Proteomes" id="UP000660262"/>
    </source>
</evidence>
<feature type="compositionally biased region" description="Polar residues" evidence="1">
    <location>
        <begin position="233"/>
        <end position="243"/>
    </location>
</feature>
<dbReference type="GO" id="GO:0030244">
    <property type="term" value="P:cellulose biosynthetic process"/>
    <property type="evidence" value="ECO:0007669"/>
    <property type="project" value="InterPro"/>
</dbReference>
<feature type="compositionally biased region" description="Low complexity" evidence="1">
    <location>
        <begin position="222"/>
        <end position="232"/>
    </location>
</feature>
<proteinExistence type="predicted"/>
<comment type="caution">
    <text evidence="3">The sequence shown here is derived from an EMBL/GenBank/DDBJ whole genome shotgun (WGS) entry which is preliminary data.</text>
</comment>
<dbReference type="AlphaFoldDB" id="A0A830HHI2"/>
<organism evidence="3 4">
    <name type="scientific">Pycnococcus provasolii</name>
    <dbReference type="NCBI Taxonomy" id="41880"/>
    <lineage>
        <taxon>Eukaryota</taxon>
        <taxon>Viridiplantae</taxon>
        <taxon>Chlorophyta</taxon>
        <taxon>Pseudoscourfieldiophyceae</taxon>
        <taxon>Pseudoscourfieldiales</taxon>
        <taxon>Pycnococcaceae</taxon>
        <taxon>Pycnococcus</taxon>
    </lineage>
</organism>
<feature type="region of interest" description="Disordered" evidence="1">
    <location>
        <begin position="80"/>
        <end position="125"/>
    </location>
</feature>
<accession>A0A830HHI2</accession>
<dbReference type="OrthoDB" id="433309at2759"/>
<evidence type="ECO:0008006" key="5">
    <source>
        <dbReference type="Google" id="ProtNLM"/>
    </source>
</evidence>
<keyword evidence="2" id="KW-0812">Transmembrane</keyword>
<feature type="region of interest" description="Disordered" evidence="1">
    <location>
        <begin position="215"/>
        <end position="243"/>
    </location>
</feature>
<keyword evidence="2" id="KW-0472">Membrane</keyword>
<dbReference type="InterPro" id="IPR044224">
    <property type="entry name" value="KOBITO1-like"/>
</dbReference>
<dbReference type="PANTHER" id="PTHR46701">
    <property type="entry name" value="GLYCOSYLTRANSFERASE-LIKE KOBITO 1"/>
    <property type="match status" value="1"/>
</dbReference>
<dbReference type="EMBL" id="BNJQ01000009">
    <property type="protein sequence ID" value="GHP05091.1"/>
    <property type="molecule type" value="Genomic_DNA"/>
</dbReference>
<feature type="compositionally biased region" description="Low complexity" evidence="1">
    <location>
        <begin position="108"/>
        <end position="120"/>
    </location>
</feature>
<evidence type="ECO:0000256" key="1">
    <source>
        <dbReference type="SAM" id="MobiDB-lite"/>
    </source>
</evidence>
<dbReference type="PANTHER" id="PTHR46701:SF7">
    <property type="entry name" value="GLYCOSYLTRANSFERASE-LIKE KOBITO 1"/>
    <property type="match status" value="1"/>
</dbReference>
<gene>
    <name evidence="3" type="ORF">PPROV_000384300</name>
</gene>
<name>A0A830HHI2_9CHLO</name>
<protein>
    <recommendedName>
        <fullName evidence="5">Glycosyltransferase family 92 protein</fullName>
    </recommendedName>
</protein>
<evidence type="ECO:0000256" key="2">
    <source>
        <dbReference type="SAM" id="Phobius"/>
    </source>
</evidence>
<reference evidence="3" key="1">
    <citation type="submission" date="2020-10" db="EMBL/GenBank/DDBJ databases">
        <title>Unveiling of a novel bifunctional photoreceptor, Dualchrome1, isolated from a cosmopolitan green alga.</title>
        <authorList>
            <person name="Suzuki S."/>
            <person name="Kawachi M."/>
        </authorList>
    </citation>
    <scope>NUCLEOTIDE SEQUENCE</scope>
    <source>
        <strain evidence="3">NIES 2893</strain>
    </source>
</reference>
<dbReference type="Proteomes" id="UP000660262">
    <property type="component" value="Unassembled WGS sequence"/>
</dbReference>